<dbReference type="AlphaFoldDB" id="A0A6H5GM86"/>
<name>A0A6H5GM86_9HEMI</name>
<dbReference type="Proteomes" id="UP000479000">
    <property type="component" value="Unassembled WGS sequence"/>
</dbReference>
<proteinExistence type="predicted"/>
<evidence type="ECO:0000256" key="1">
    <source>
        <dbReference type="SAM" id="MobiDB-lite"/>
    </source>
</evidence>
<accession>A0A6H5GM86</accession>
<protein>
    <submittedName>
        <fullName evidence="2">Uncharacterized protein</fullName>
    </submittedName>
</protein>
<organism evidence="2 3">
    <name type="scientific">Nesidiocoris tenuis</name>
    <dbReference type="NCBI Taxonomy" id="355587"/>
    <lineage>
        <taxon>Eukaryota</taxon>
        <taxon>Metazoa</taxon>
        <taxon>Ecdysozoa</taxon>
        <taxon>Arthropoda</taxon>
        <taxon>Hexapoda</taxon>
        <taxon>Insecta</taxon>
        <taxon>Pterygota</taxon>
        <taxon>Neoptera</taxon>
        <taxon>Paraneoptera</taxon>
        <taxon>Hemiptera</taxon>
        <taxon>Heteroptera</taxon>
        <taxon>Panheteroptera</taxon>
        <taxon>Cimicomorpha</taxon>
        <taxon>Miridae</taxon>
        <taxon>Dicyphina</taxon>
        <taxon>Nesidiocoris</taxon>
    </lineage>
</organism>
<evidence type="ECO:0000313" key="3">
    <source>
        <dbReference type="Proteomes" id="UP000479000"/>
    </source>
</evidence>
<feature type="region of interest" description="Disordered" evidence="1">
    <location>
        <begin position="1"/>
        <end position="24"/>
    </location>
</feature>
<dbReference type="EMBL" id="CADCXU010015096">
    <property type="protein sequence ID" value="CAB0004543.1"/>
    <property type="molecule type" value="Genomic_DNA"/>
</dbReference>
<gene>
    <name evidence="2" type="ORF">NTEN_LOCUS10020</name>
</gene>
<reference evidence="2 3" key="1">
    <citation type="submission" date="2020-02" db="EMBL/GenBank/DDBJ databases">
        <authorList>
            <person name="Ferguson B K."/>
        </authorList>
    </citation>
    <scope>NUCLEOTIDE SEQUENCE [LARGE SCALE GENOMIC DNA]</scope>
</reference>
<keyword evidence="3" id="KW-1185">Reference proteome</keyword>
<evidence type="ECO:0000313" key="2">
    <source>
        <dbReference type="EMBL" id="CAB0004543.1"/>
    </source>
</evidence>
<feature type="non-terminal residue" evidence="2">
    <location>
        <position position="133"/>
    </location>
</feature>
<sequence>MTNKLNHQVNLETRTTNSKPARSSCCSDSIKRVIGSSTKKEVDDHLSRYQICPNPVVIQLPGPTDGDVSLVSQNLPTIETFPTLKERSERQGFLEKYGSIVCYHQLRMSLEDQARTTNQGHLINTSSDKTAKQ</sequence>